<comment type="caution">
    <text evidence="1">The sequence shown here is derived from an EMBL/GenBank/DDBJ whole genome shotgun (WGS) entry which is preliminary data.</text>
</comment>
<dbReference type="InterPro" id="IPR015942">
    <property type="entry name" value="Asp/Glu/hydantoin_racemase"/>
</dbReference>
<evidence type="ECO:0000313" key="1">
    <source>
        <dbReference type="EMBL" id="PRD49261.1"/>
    </source>
</evidence>
<proteinExistence type="predicted"/>
<gene>
    <name evidence="1" type="ORF">C5745_01135</name>
</gene>
<dbReference type="RefSeq" id="WP_105715103.1">
    <property type="nucleotide sequence ID" value="NZ_PVBQ01000001.1"/>
</dbReference>
<protein>
    <submittedName>
        <fullName evidence="1">Asp/Glu/hydantoin racemase</fullName>
    </submittedName>
</protein>
<evidence type="ECO:0000313" key="2">
    <source>
        <dbReference type="Proteomes" id="UP000239711"/>
    </source>
</evidence>
<dbReference type="Gene3D" id="3.40.50.1860">
    <property type="match status" value="2"/>
</dbReference>
<sequence length="220" mass="23695">MKKIGLVHTSATLVPVFQQLFDEKAVHAEIFNIVDDSLIKDVIAKGRLEDKTAERVMNYVASAEDAGAELIMVTCSSIGRAVEQAALKAGVPVIRVDQPMADRAVAEGKRIGVVATLPTTLEPTSDLVLRRAEKAGKDVELVSRLCEGAFEALMSGDAPKHDRMVMQALRELSDQVDVILLAQASMARVVDQMPAHERKVPIFSSPGIAVDHLAGLCDQS</sequence>
<dbReference type="InterPro" id="IPR001920">
    <property type="entry name" value="Asp/Glu_race"/>
</dbReference>
<dbReference type="AlphaFoldDB" id="A0A2S9J914"/>
<accession>A0A2S9J914</accession>
<keyword evidence="2" id="KW-1185">Reference proteome</keyword>
<reference evidence="1 2" key="1">
    <citation type="submission" date="2018-02" db="EMBL/GenBank/DDBJ databases">
        <title>The draft genome of Sphingobacterium sp. 5JN-11.</title>
        <authorList>
            <person name="Liu L."/>
            <person name="Li L."/>
            <person name="Liang L."/>
            <person name="Zhang X."/>
            <person name="Wang T."/>
        </authorList>
    </citation>
    <scope>NUCLEOTIDE SEQUENCE [LARGE SCALE GENOMIC DNA]</scope>
    <source>
        <strain evidence="1 2">5JN-11</strain>
    </source>
</reference>
<dbReference type="Pfam" id="PF01177">
    <property type="entry name" value="Asp_Glu_race"/>
    <property type="match status" value="1"/>
</dbReference>
<organism evidence="1 2">
    <name type="scientific">Sphingobacterium haloxyli</name>
    <dbReference type="NCBI Taxonomy" id="2100533"/>
    <lineage>
        <taxon>Bacteria</taxon>
        <taxon>Pseudomonadati</taxon>
        <taxon>Bacteroidota</taxon>
        <taxon>Sphingobacteriia</taxon>
        <taxon>Sphingobacteriales</taxon>
        <taxon>Sphingobacteriaceae</taxon>
        <taxon>Sphingobacterium</taxon>
    </lineage>
</organism>
<dbReference type="OrthoDB" id="978447at2"/>
<name>A0A2S9J914_9SPHI</name>
<dbReference type="GO" id="GO:0047661">
    <property type="term" value="F:amino-acid racemase activity"/>
    <property type="evidence" value="ECO:0007669"/>
    <property type="project" value="InterPro"/>
</dbReference>
<dbReference type="EMBL" id="PVBQ01000001">
    <property type="protein sequence ID" value="PRD49261.1"/>
    <property type="molecule type" value="Genomic_DNA"/>
</dbReference>
<dbReference type="Proteomes" id="UP000239711">
    <property type="component" value="Unassembled WGS sequence"/>
</dbReference>